<dbReference type="Gene3D" id="3.40.50.280">
    <property type="entry name" value="Cobalamin-binding domain"/>
    <property type="match status" value="1"/>
</dbReference>
<dbReference type="Gene3D" id="3.80.30.20">
    <property type="entry name" value="tm_1862 like domain"/>
    <property type="match status" value="1"/>
</dbReference>
<keyword evidence="2" id="KW-0949">S-adenosyl-L-methionine</keyword>
<dbReference type="Pfam" id="PF04055">
    <property type="entry name" value="Radical_SAM"/>
    <property type="match status" value="1"/>
</dbReference>
<keyword evidence="3" id="KW-0479">Metal-binding</keyword>
<evidence type="ECO:0000313" key="9">
    <source>
        <dbReference type="Proteomes" id="UP000190027"/>
    </source>
</evidence>
<dbReference type="EMBL" id="FUYC01000002">
    <property type="protein sequence ID" value="SKA73931.1"/>
    <property type="molecule type" value="Genomic_DNA"/>
</dbReference>
<evidence type="ECO:0000256" key="2">
    <source>
        <dbReference type="ARBA" id="ARBA00022691"/>
    </source>
</evidence>
<dbReference type="RefSeq" id="WP_078716140.1">
    <property type="nucleotide sequence ID" value="NZ_FUYC01000002.1"/>
</dbReference>
<reference evidence="8 9" key="1">
    <citation type="submission" date="2017-02" db="EMBL/GenBank/DDBJ databases">
        <authorList>
            <person name="Peterson S.W."/>
        </authorList>
    </citation>
    <scope>NUCLEOTIDE SEQUENCE [LARGE SCALE GENOMIC DNA]</scope>
    <source>
        <strain evidence="8 9">DSM 16080</strain>
    </source>
</reference>
<protein>
    <submittedName>
        <fullName evidence="8">Radical SAM superfamily enzyme YgiQ, UPF0313 family</fullName>
    </submittedName>
</protein>
<sequence>MAKVSLVTFYDTTAIGMRCIASYLERYNHDVQLIFVKRLIQRQITSSAQSPEQYQIVRNGTLYGHGLDVDKVSSIEWGLLDATLQDYNPDVIGISTRSFFDDYAIDFAKRIKKQIPEALLIAGGFGPTLSPVRYLDAYDIVVLGEGEESCLEIASRVDRGDKLTGIENTAYRDENGYQQNRLSAPAIDLSKYPHPMFFGDNCTFVQNNSIYDADPATFEENYSILAGRGCVGKCTYCSGGNWRKIYKDNGRNMPPRRNRPVHQIMDELQRAKKRGAKRVSFKDEFLVGSYDFLMELFTRYRDEINLPFFAYVHPSIPEKHQDILDVMLEGGLDCTSIGIQTGAEKFAQSVYKRFQKNAHIVSFAKHMAKYDVQINYHFIGANPLESNEHFEETLELVSKLPFDPVLSTVYWFYFTIFPGAPISEHISDDKMSKRDSEDWHKKGQILYLKFLNPAGSYPIEKYSVDELKNEILAAKMKLILQGKYSVLSSGKEQEYVYAEIAKQFVGKDVYVWGYGEAFRQRHHLLDGCTIKRVIDSNPKLHGTSTPEGVPVVLPDALYDLEKAPIFIFSSYKRDIVKQLQKMSLGNRIVP</sequence>
<dbReference type="InterPro" id="IPR006638">
    <property type="entry name" value="Elp3/MiaA/NifB-like_rSAM"/>
</dbReference>
<dbReference type="PROSITE" id="PS51332">
    <property type="entry name" value="B12_BINDING"/>
    <property type="match status" value="1"/>
</dbReference>
<keyword evidence="5" id="KW-0411">Iron-sulfur</keyword>
<dbReference type="OrthoDB" id="9804952at2"/>
<keyword evidence="9" id="KW-1185">Reference proteome</keyword>
<dbReference type="CDD" id="cd02068">
    <property type="entry name" value="radical_SAM_B12_BD"/>
    <property type="match status" value="1"/>
</dbReference>
<dbReference type="GO" id="GO:0046872">
    <property type="term" value="F:metal ion binding"/>
    <property type="evidence" value="ECO:0007669"/>
    <property type="project" value="UniProtKB-KW"/>
</dbReference>
<proteinExistence type="predicted"/>
<evidence type="ECO:0000313" key="8">
    <source>
        <dbReference type="EMBL" id="SKA73931.1"/>
    </source>
</evidence>
<dbReference type="GO" id="GO:0051536">
    <property type="term" value="F:iron-sulfur cluster binding"/>
    <property type="evidence" value="ECO:0007669"/>
    <property type="project" value="UniProtKB-KW"/>
</dbReference>
<dbReference type="SMART" id="SM00729">
    <property type="entry name" value="Elp3"/>
    <property type="match status" value="1"/>
</dbReference>
<dbReference type="STRING" id="1121449.SAMN02745704_00558"/>
<dbReference type="InterPro" id="IPR006158">
    <property type="entry name" value="Cobalamin-bd"/>
</dbReference>
<evidence type="ECO:0000259" key="7">
    <source>
        <dbReference type="PROSITE" id="PS51918"/>
    </source>
</evidence>
<dbReference type="PANTHER" id="PTHR43409">
    <property type="entry name" value="ANAEROBIC MAGNESIUM-PROTOPORPHYRIN IX MONOMETHYL ESTER CYCLASE-RELATED"/>
    <property type="match status" value="1"/>
</dbReference>
<dbReference type="GO" id="GO:0031419">
    <property type="term" value="F:cobalamin binding"/>
    <property type="evidence" value="ECO:0007669"/>
    <property type="project" value="InterPro"/>
</dbReference>
<name>A0A1T4WB51_9BACT</name>
<evidence type="ECO:0000256" key="4">
    <source>
        <dbReference type="ARBA" id="ARBA00023004"/>
    </source>
</evidence>
<dbReference type="GO" id="GO:0003824">
    <property type="term" value="F:catalytic activity"/>
    <property type="evidence" value="ECO:0007669"/>
    <property type="project" value="InterPro"/>
</dbReference>
<dbReference type="SFLD" id="SFLDS00029">
    <property type="entry name" value="Radical_SAM"/>
    <property type="match status" value="1"/>
</dbReference>
<dbReference type="AlphaFoldDB" id="A0A1T4WB51"/>
<evidence type="ECO:0000256" key="3">
    <source>
        <dbReference type="ARBA" id="ARBA00022723"/>
    </source>
</evidence>
<dbReference type="InterPro" id="IPR007197">
    <property type="entry name" value="rSAM"/>
</dbReference>
<dbReference type="Proteomes" id="UP000190027">
    <property type="component" value="Unassembled WGS sequence"/>
</dbReference>
<feature type="domain" description="B12-binding" evidence="6">
    <location>
        <begin position="1"/>
        <end position="164"/>
    </location>
</feature>
<dbReference type="InterPro" id="IPR023404">
    <property type="entry name" value="rSAM_horseshoe"/>
</dbReference>
<evidence type="ECO:0000256" key="5">
    <source>
        <dbReference type="ARBA" id="ARBA00023014"/>
    </source>
</evidence>
<comment type="cofactor">
    <cofactor evidence="1">
        <name>[4Fe-4S] cluster</name>
        <dbReference type="ChEBI" id="CHEBI:49883"/>
    </cofactor>
</comment>
<dbReference type="SUPFAM" id="SSF102114">
    <property type="entry name" value="Radical SAM enzymes"/>
    <property type="match status" value="1"/>
</dbReference>
<dbReference type="PROSITE" id="PS51918">
    <property type="entry name" value="RADICAL_SAM"/>
    <property type="match status" value="1"/>
</dbReference>
<feature type="domain" description="Radical SAM core" evidence="7">
    <location>
        <begin position="216"/>
        <end position="449"/>
    </location>
</feature>
<keyword evidence="4" id="KW-0408">Iron</keyword>
<dbReference type="InterPro" id="IPR051198">
    <property type="entry name" value="BchE-like"/>
</dbReference>
<gene>
    <name evidence="8" type="ORF">SAMN02745704_00558</name>
</gene>
<evidence type="ECO:0000259" key="6">
    <source>
        <dbReference type="PROSITE" id="PS51332"/>
    </source>
</evidence>
<accession>A0A1T4WB51</accession>
<organism evidence="8 9">
    <name type="scientific">Paucidesulfovibrio gracilis DSM 16080</name>
    <dbReference type="NCBI Taxonomy" id="1121449"/>
    <lineage>
        <taxon>Bacteria</taxon>
        <taxon>Pseudomonadati</taxon>
        <taxon>Thermodesulfobacteriota</taxon>
        <taxon>Desulfovibrionia</taxon>
        <taxon>Desulfovibrionales</taxon>
        <taxon>Desulfovibrionaceae</taxon>
        <taxon>Paucidesulfovibrio</taxon>
    </lineage>
</organism>
<dbReference type="SFLD" id="SFLDG01082">
    <property type="entry name" value="B12-binding_domain_containing"/>
    <property type="match status" value="1"/>
</dbReference>
<dbReference type="CDD" id="cd01335">
    <property type="entry name" value="Radical_SAM"/>
    <property type="match status" value="1"/>
</dbReference>
<dbReference type="InterPro" id="IPR058240">
    <property type="entry name" value="rSAM_sf"/>
</dbReference>
<evidence type="ECO:0000256" key="1">
    <source>
        <dbReference type="ARBA" id="ARBA00001966"/>
    </source>
</evidence>